<evidence type="ECO:0000313" key="3">
    <source>
        <dbReference type="Proteomes" id="UP000268093"/>
    </source>
</evidence>
<protein>
    <submittedName>
        <fullName evidence="2">Uncharacterized protein</fullName>
    </submittedName>
</protein>
<organism evidence="2 3">
    <name type="scientific">Jimgerdemannia flammicorona</name>
    <dbReference type="NCBI Taxonomy" id="994334"/>
    <lineage>
        <taxon>Eukaryota</taxon>
        <taxon>Fungi</taxon>
        <taxon>Fungi incertae sedis</taxon>
        <taxon>Mucoromycota</taxon>
        <taxon>Mucoromycotina</taxon>
        <taxon>Endogonomycetes</taxon>
        <taxon>Endogonales</taxon>
        <taxon>Endogonaceae</taxon>
        <taxon>Jimgerdemannia</taxon>
    </lineage>
</organism>
<evidence type="ECO:0000256" key="1">
    <source>
        <dbReference type="SAM" id="MobiDB-lite"/>
    </source>
</evidence>
<feature type="region of interest" description="Disordered" evidence="1">
    <location>
        <begin position="34"/>
        <end position="79"/>
    </location>
</feature>
<name>A0A433CYC7_9FUNG</name>
<feature type="compositionally biased region" description="Basic and acidic residues" evidence="1">
    <location>
        <begin position="109"/>
        <end position="118"/>
    </location>
</feature>
<accession>A0A433CYC7</accession>
<dbReference type="Proteomes" id="UP000268093">
    <property type="component" value="Unassembled WGS sequence"/>
</dbReference>
<evidence type="ECO:0000313" key="2">
    <source>
        <dbReference type="EMBL" id="RUP43585.1"/>
    </source>
</evidence>
<dbReference type="AlphaFoldDB" id="A0A433CYC7"/>
<keyword evidence="3" id="KW-1185">Reference proteome</keyword>
<feature type="region of interest" description="Disordered" evidence="1">
    <location>
        <begin position="98"/>
        <end position="118"/>
    </location>
</feature>
<dbReference type="EMBL" id="RBNI01010657">
    <property type="protein sequence ID" value="RUP43585.1"/>
    <property type="molecule type" value="Genomic_DNA"/>
</dbReference>
<sequence>MIPKTSDIGTGTKITSSPLPMLCIEIHYHPLHLHPALHAPPPPSRPPCSPRPPPPPPPPVSSPSPYPPPSTPPPVHQLPIYPPLRFNHSYLNLLPDLHTLHGTRPPHVQHRELATRLR</sequence>
<gene>
    <name evidence="2" type="ORF">BC936DRAFT_136974</name>
</gene>
<comment type="caution">
    <text evidence="2">The sequence shown here is derived from an EMBL/GenBank/DDBJ whole genome shotgun (WGS) entry which is preliminary data.</text>
</comment>
<feature type="compositionally biased region" description="Pro residues" evidence="1">
    <location>
        <begin position="38"/>
        <end position="79"/>
    </location>
</feature>
<proteinExistence type="predicted"/>
<reference evidence="2 3" key="1">
    <citation type="journal article" date="2018" name="New Phytol.">
        <title>Phylogenomics of Endogonaceae and evolution of mycorrhizas within Mucoromycota.</title>
        <authorList>
            <person name="Chang Y."/>
            <person name="Desiro A."/>
            <person name="Na H."/>
            <person name="Sandor L."/>
            <person name="Lipzen A."/>
            <person name="Clum A."/>
            <person name="Barry K."/>
            <person name="Grigoriev I.V."/>
            <person name="Martin F.M."/>
            <person name="Stajich J.E."/>
            <person name="Smith M.E."/>
            <person name="Bonito G."/>
            <person name="Spatafora J.W."/>
        </authorList>
    </citation>
    <scope>NUCLEOTIDE SEQUENCE [LARGE SCALE GENOMIC DNA]</scope>
    <source>
        <strain evidence="2 3">GMNB39</strain>
    </source>
</reference>